<dbReference type="InterPro" id="IPR013877">
    <property type="entry name" value="YAP-bd/ALF4/Glomulin"/>
</dbReference>
<dbReference type="AlphaFoldDB" id="A0AAV9N3G6"/>
<reference evidence="2 3" key="1">
    <citation type="submission" date="2023-08" db="EMBL/GenBank/DDBJ databases">
        <title>Black Yeasts Isolated from many extreme environments.</title>
        <authorList>
            <person name="Coleine C."/>
            <person name="Stajich J.E."/>
            <person name="Selbmann L."/>
        </authorList>
    </citation>
    <scope>NUCLEOTIDE SEQUENCE [LARGE SCALE GENOMIC DNA]</scope>
    <source>
        <strain evidence="2 3">CCFEE 5792</strain>
    </source>
</reference>
<evidence type="ECO:0000313" key="2">
    <source>
        <dbReference type="EMBL" id="KAK5048878.1"/>
    </source>
</evidence>
<dbReference type="Pfam" id="PF08568">
    <property type="entry name" value="Kinetochor_Ybp2"/>
    <property type="match status" value="1"/>
</dbReference>
<dbReference type="GO" id="GO:0005737">
    <property type="term" value="C:cytoplasm"/>
    <property type="evidence" value="ECO:0007669"/>
    <property type="project" value="TreeGrafter"/>
</dbReference>
<dbReference type="PANTHER" id="PTHR28020:SF1">
    <property type="entry name" value="YAP1-BINDING PROTEIN 1-RELATED"/>
    <property type="match status" value="1"/>
</dbReference>
<dbReference type="Proteomes" id="UP001358417">
    <property type="component" value="Unassembled WGS sequence"/>
</dbReference>
<dbReference type="EMBL" id="JAVRRD010000020">
    <property type="protein sequence ID" value="KAK5048878.1"/>
    <property type="molecule type" value="Genomic_DNA"/>
</dbReference>
<evidence type="ECO:0008006" key="4">
    <source>
        <dbReference type="Google" id="ProtNLM"/>
    </source>
</evidence>
<feature type="region of interest" description="Disordered" evidence="1">
    <location>
        <begin position="385"/>
        <end position="405"/>
    </location>
</feature>
<feature type="region of interest" description="Disordered" evidence="1">
    <location>
        <begin position="235"/>
        <end position="268"/>
    </location>
</feature>
<dbReference type="InterPro" id="IPR040347">
    <property type="entry name" value="YBP1/2"/>
</dbReference>
<name>A0AAV9N3G6_9EURO</name>
<dbReference type="GO" id="GO:0034599">
    <property type="term" value="P:cellular response to oxidative stress"/>
    <property type="evidence" value="ECO:0007669"/>
    <property type="project" value="InterPro"/>
</dbReference>
<proteinExistence type="predicted"/>
<comment type="caution">
    <text evidence="2">The sequence shown here is derived from an EMBL/GenBank/DDBJ whole genome shotgun (WGS) entry which is preliminary data.</text>
</comment>
<feature type="compositionally biased region" description="Polar residues" evidence="1">
    <location>
        <begin position="152"/>
        <end position="161"/>
    </location>
</feature>
<keyword evidence="3" id="KW-1185">Reference proteome</keyword>
<gene>
    <name evidence="2" type="ORF">LTR84_005298</name>
</gene>
<feature type="compositionally biased region" description="Acidic residues" evidence="1">
    <location>
        <begin position="385"/>
        <end position="398"/>
    </location>
</feature>
<evidence type="ECO:0000256" key="1">
    <source>
        <dbReference type="SAM" id="MobiDB-lite"/>
    </source>
</evidence>
<sequence>MASEIPPDGDPLVDTLPPATDYMTYLTLLEYQLTPQNLPTLTRLLSDDDGTLAKEIGWDLLKIILRFLSDTPDEANRCLEIIARRGNPREVVVRVAEELEKLGDGEDDEVNEGNSDQGDDEDELPTFAGEAPRVHLGAMTLDGMPPTKPKSTDNSVDQVNVDTPVIPSPARRALKLQSLFNMLSILHSRIKTQYPSRFLATSLPAALGAYRHVPITAATTLSFLAVLEQLAGKSRPPLPPRVSDISVPTVSTSSGQTQTPSATTATLPDPEAKIEEAEKGVNLPSAEERAIISRLLYAVLLEVLDEYLSSLSDDQFPSMSWTSRLRESLEPKKSVPGRETETQLFEDSPKTQERESVLSKVKKISLDLGCDISAEIKKLIHEDTVEEGFDEETEEEPSEYPTSPSQIPLPRNGVIFLYAYQSYLEAATTSNAATFSPSIAAVAQLIDHSSPLSATPAIPSAALLDSLLSLLYRQALANSQEEAQSVTPPDGTVLSPAKFLLLISTLTQLFAITPWASLRDSAYQIASKLIHAYPKPEVRLQIIAQTIEGSTLSSNWAEFEEDPHPEPGIDEETGLTRSTSALEPHPIPLAPPQQLGVLKAVGVDWLKDEILRYLRHQRQPQGQTTDASLFSPQTGLNPDLITDEVHEAGIRGNESSLLDLLFPKDLTSLDQAFNTRTSKTEEEENDNDDTISAFLLNIPFYISTLNLLSIILPNPQSASSASAAPSQIFTDRASAHVSSLGASLDFLTTVLLHAAADTGSSSGGDASAVLAESRADINALQDAYERVRVLLQ</sequence>
<feature type="compositionally biased region" description="Polar residues" evidence="1">
    <location>
        <begin position="246"/>
        <end position="266"/>
    </location>
</feature>
<feature type="region of interest" description="Disordered" evidence="1">
    <location>
        <begin position="142"/>
        <end position="161"/>
    </location>
</feature>
<evidence type="ECO:0000313" key="3">
    <source>
        <dbReference type="Proteomes" id="UP001358417"/>
    </source>
</evidence>
<dbReference type="RefSeq" id="XP_064704083.1">
    <property type="nucleotide sequence ID" value="XM_064848869.1"/>
</dbReference>
<protein>
    <recommendedName>
        <fullName evidence="4">DUF1760-domain-containing protein</fullName>
    </recommendedName>
</protein>
<accession>A0AAV9N3G6</accession>
<dbReference type="PANTHER" id="PTHR28020">
    <property type="entry name" value="YAP1-BINDING PROTEIN 1-RELATED"/>
    <property type="match status" value="1"/>
</dbReference>
<dbReference type="GeneID" id="89973476"/>
<feature type="compositionally biased region" description="Acidic residues" evidence="1">
    <location>
        <begin position="105"/>
        <end position="124"/>
    </location>
</feature>
<organism evidence="2 3">
    <name type="scientific">Exophiala bonariae</name>
    <dbReference type="NCBI Taxonomy" id="1690606"/>
    <lineage>
        <taxon>Eukaryota</taxon>
        <taxon>Fungi</taxon>
        <taxon>Dikarya</taxon>
        <taxon>Ascomycota</taxon>
        <taxon>Pezizomycotina</taxon>
        <taxon>Eurotiomycetes</taxon>
        <taxon>Chaetothyriomycetidae</taxon>
        <taxon>Chaetothyriales</taxon>
        <taxon>Herpotrichiellaceae</taxon>
        <taxon>Exophiala</taxon>
    </lineage>
</organism>
<feature type="region of interest" description="Disordered" evidence="1">
    <location>
        <begin position="330"/>
        <end position="352"/>
    </location>
</feature>
<feature type="region of interest" description="Disordered" evidence="1">
    <location>
        <begin position="99"/>
        <end position="126"/>
    </location>
</feature>